<dbReference type="STRING" id="331678.Cphamn1_2451"/>
<proteinExistence type="predicted"/>
<accession>B3EPV5</accession>
<reference evidence="2" key="1">
    <citation type="submission" date="2008-06" db="EMBL/GenBank/DDBJ databases">
        <title>Complete sequence of Chlorobium phaeobacteroides BS1.</title>
        <authorList>
            <consortium name="US DOE Joint Genome Institute"/>
            <person name="Lucas S."/>
            <person name="Copeland A."/>
            <person name="Lapidus A."/>
            <person name="Glavina del Rio T."/>
            <person name="Dalin E."/>
            <person name="Tice H."/>
            <person name="Bruce D."/>
            <person name="Goodwin L."/>
            <person name="Pitluck S."/>
            <person name="Schmutz J."/>
            <person name="Larimer F."/>
            <person name="Land M."/>
            <person name="Hauser L."/>
            <person name="Kyrpides N."/>
            <person name="Ovchinnikova G."/>
            <person name="Li T."/>
            <person name="Liu Z."/>
            <person name="Zhao F."/>
            <person name="Overmann J."/>
            <person name="Bryant D.A."/>
            <person name="Richardson P."/>
        </authorList>
    </citation>
    <scope>NUCLEOTIDE SEQUENCE [LARGE SCALE GENOMIC DNA]</scope>
    <source>
        <strain evidence="2">BS1</strain>
    </source>
</reference>
<organism evidence="2">
    <name type="scientific">Chlorobium phaeobacteroides (strain BS1)</name>
    <dbReference type="NCBI Taxonomy" id="331678"/>
    <lineage>
        <taxon>Bacteria</taxon>
        <taxon>Pseudomonadati</taxon>
        <taxon>Chlorobiota</taxon>
        <taxon>Chlorobiia</taxon>
        <taxon>Chlorobiales</taxon>
        <taxon>Chlorobiaceae</taxon>
        <taxon>Chlorobium/Pelodictyon group</taxon>
        <taxon>Chlorobium</taxon>
    </lineage>
</organism>
<sequence length="59" mass="6362">MKQFYAVLATVFTILVLSGIGTAVHAATVTDVDGNVYRAVPVKGQLWMTQNLKGTSIYC</sequence>
<name>B3EPV5_CHLPB</name>
<dbReference type="KEGG" id="cpb:Cphamn1_2451"/>
<gene>
    <name evidence="2" type="ordered locus">Cphamn1_2451</name>
</gene>
<dbReference type="HOGENOM" id="CLU_2951873_0_0_10"/>
<evidence type="ECO:0000256" key="1">
    <source>
        <dbReference type="SAM" id="SignalP"/>
    </source>
</evidence>
<feature type="signal peptide" evidence="1">
    <location>
        <begin position="1"/>
        <end position="26"/>
    </location>
</feature>
<evidence type="ECO:0000313" key="2">
    <source>
        <dbReference type="EMBL" id="ACE05345.1"/>
    </source>
</evidence>
<keyword evidence="1" id="KW-0732">Signal</keyword>
<feature type="chain" id="PRO_5002787961" evidence="1">
    <location>
        <begin position="27"/>
        <end position="59"/>
    </location>
</feature>
<protein>
    <submittedName>
        <fullName evidence="2">Uncharacterized protein</fullName>
    </submittedName>
</protein>
<dbReference type="AlphaFoldDB" id="B3EPV5"/>
<dbReference type="EMBL" id="CP001101">
    <property type="protein sequence ID" value="ACE05345.1"/>
    <property type="molecule type" value="Genomic_DNA"/>
</dbReference>